<dbReference type="EMBL" id="CAJVQC010052993">
    <property type="protein sequence ID" value="CAG8792302.1"/>
    <property type="molecule type" value="Genomic_DNA"/>
</dbReference>
<reference evidence="1" key="1">
    <citation type="submission" date="2021-06" db="EMBL/GenBank/DDBJ databases">
        <authorList>
            <person name="Kallberg Y."/>
            <person name="Tangrot J."/>
            <person name="Rosling A."/>
        </authorList>
    </citation>
    <scope>NUCLEOTIDE SEQUENCE</scope>
    <source>
        <strain evidence="1">MA461A</strain>
    </source>
</reference>
<sequence length="272" mass="30259">YSEKVKDMKEVMAQVKRKNEEITAGMDDKLDFFTGTCIAIDDYKDRLEKLEKMNKEANQLAADYKAVKLRGDEEEASRLLDETKDFFANISKNVFRNNTDFLNFKKEKVKDKEQGHFLGFVPSKYIGKLKWGADNTNFSYDLLLKFPFETDANITNGGISHLCCNNSLCYASSSKNCSSSEKGFLCLKINSTIYGLSYGGKCGGTIGNALIATNSTIGGRCITKNVSLSSIADYIATEPTNNFFGLDVGYAYYDCIGTASNVPCNPDFKYCN</sequence>
<accession>A0ACA9RGX3</accession>
<keyword evidence="2" id="KW-1185">Reference proteome</keyword>
<name>A0ACA9RGX3_9GLOM</name>
<protein>
    <submittedName>
        <fullName evidence="1">23470_t:CDS:1</fullName>
    </submittedName>
</protein>
<organism evidence="1 2">
    <name type="scientific">Racocetra persica</name>
    <dbReference type="NCBI Taxonomy" id="160502"/>
    <lineage>
        <taxon>Eukaryota</taxon>
        <taxon>Fungi</taxon>
        <taxon>Fungi incertae sedis</taxon>
        <taxon>Mucoromycota</taxon>
        <taxon>Glomeromycotina</taxon>
        <taxon>Glomeromycetes</taxon>
        <taxon>Diversisporales</taxon>
        <taxon>Gigasporaceae</taxon>
        <taxon>Racocetra</taxon>
    </lineage>
</organism>
<comment type="caution">
    <text evidence="1">The sequence shown here is derived from an EMBL/GenBank/DDBJ whole genome shotgun (WGS) entry which is preliminary data.</text>
</comment>
<evidence type="ECO:0000313" key="2">
    <source>
        <dbReference type="Proteomes" id="UP000789920"/>
    </source>
</evidence>
<proteinExistence type="predicted"/>
<evidence type="ECO:0000313" key="1">
    <source>
        <dbReference type="EMBL" id="CAG8792302.1"/>
    </source>
</evidence>
<feature type="non-terminal residue" evidence="1">
    <location>
        <position position="1"/>
    </location>
</feature>
<dbReference type="Proteomes" id="UP000789920">
    <property type="component" value="Unassembled WGS sequence"/>
</dbReference>
<gene>
    <name evidence="1" type="ORF">RPERSI_LOCUS19378</name>
</gene>